<comment type="subcellular location">
    <subcellularLocation>
        <location evidence="1 7">Cell outer membrane</location>
        <topology evidence="1 7">Multi-pass membrane protein</topology>
    </subcellularLocation>
</comment>
<evidence type="ECO:0000313" key="10">
    <source>
        <dbReference type="EMBL" id="SEG36068.1"/>
    </source>
</evidence>
<dbReference type="InterPro" id="IPR039426">
    <property type="entry name" value="TonB-dep_rcpt-like"/>
</dbReference>
<dbReference type="Gene3D" id="2.170.130.10">
    <property type="entry name" value="TonB-dependent receptor, plug domain"/>
    <property type="match status" value="1"/>
</dbReference>
<accession>A0A1H5ZHX5</accession>
<dbReference type="Proteomes" id="UP000236731">
    <property type="component" value="Unassembled WGS sequence"/>
</dbReference>
<dbReference type="InterPro" id="IPR012910">
    <property type="entry name" value="Plug_dom"/>
</dbReference>
<dbReference type="RefSeq" id="WP_103906474.1">
    <property type="nucleotide sequence ID" value="NZ_CP049246.1"/>
</dbReference>
<dbReference type="Pfam" id="PF13715">
    <property type="entry name" value="CarbopepD_reg_2"/>
    <property type="match status" value="1"/>
</dbReference>
<evidence type="ECO:0000256" key="8">
    <source>
        <dbReference type="SAM" id="SignalP"/>
    </source>
</evidence>
<evidence type="ECO:0000256" key="6">
    <source>
        <dbReference type="ARBA" id="ARBA00023237"/>
    </source>
</evidence>
<proteinExistence type="inferred from homology"/>
<evidence type="ECO:0000256" key="7">
    <source>
        <dbReference type="PROSITE-ProRule" id="PRU01360"/>
    </source>
</evidence>
<dbReference type="Pfam" id="PF07715">
    <property type="entry name" value="Plug"/>
    <property type="match status" value="1"/>
</dbReference>
<keyword evidence="5 7" id="KW-0472">Membrane</keyword>
<keyword evidence="3 7" id="KW-1134">Transmembrane beta strand</keyword>
<dbReference type="InterPro" id="IPR037066">
    <property type="entry name" value="Plug_dom_sf"/>
</dbReference>
<evidence type="ECO:0000256" key="2">
    <source>
        <dbReference type="ARBA" id="ARBA00022448"/>
    </source>
</evidence>
<dbReference type="SUPFAM" id="SSF49464">
    <property type="entry name" value="Carboxypeptidase regulatory domain-like"/>
    <property type="match status" value="1"/>
</dbReference>
<evidence type="ECO:0000256" key="5">
    <source>
        <dbReference type="ARBA" id="ARBA00023136"/>
    </source>
</evidence>
<feature type="domain" description="TonB-dependent receptor plug" evidence="9">
    <location>
        <begin position="119"/>
        <end position="243"/>
    </location>
</feature>
<sequence length="1105" mass="123826">MRRSLFLLLLLLACSFSIGIAMAQAQEVKGRVEAAGAGLRQVTVTVRGTGAQAATDEKGEFTVRAGIGSTLVFTHFGYQTKEVTLQNLNYLTVTLETLDEAIEQVVVTGIGMQVDKRLFTGATTKISGSATEIGGNLDPSRGLEGRVSGVSVSNPTGTFGTAPRLRIRGATSIYGSSKPLWVVDGMIVEDVADVSSDELSSGDALTLISSAVAGLNVNDIESFQVLKDGSATSIYGARGMAGVIVITTKRGAVGRSTINYTAEFTSRAVPRYSEFNIMNSQEQMSVYKDIYDKGYLRMAATSNASNSGIYGKMYELINTGKMINDLNTTQVEMNKFLREGEFRNTDWFGELFSNNIQQNHAISLSSGNEKSQYYASLSFIDDKGWSKRSGVKRYTANLNANYNILKNLTLNLLANGSSREQEAPGTVGQSTDVVFGEVKRDFEINPYSYAMNTSRTLDPNTFYTRNFAPFNILHELDQNYMDVNVNELKFVGDLKWKPIEGMQLGAFAAYRISSTTQHHYIKDRSNQAMAHRWAPTTVIRDANPYFYRDPENPLAVPISILPEGGIYNRTDHKISDQVFRLNAQYDKVIDKHRMFAFLGGEVTSLERNNTWFRGWGLQYDLGESPFSSYMAFKRGQQENTPYFYMGNSRYRQVAAFTSLIYTYDERYTFKVDGRYEGTNRFGKTRRSRWMPTWNVSGLWNVHNEEFFKESQDLISHLVLKASYSLTGERGPASVTNSRVVIGPFNPWRPVSTDNESGLQIDQPENAQLTYEKKNELNIGANIGMLNNRLNVEFDYFTRNNFDLIGIINTQGTDGFTSKMGNVAEMKSNGIELAIEGRIIQSDNFSWLSRLNYSHFNTEVTKLKTRSRMIDLITGTGFAREGAPERGLYSIPFVRLTDEGLPVFIGSDNTETTTGIYFQERDLLDFLKYEGPTNPTDIGGFSNTFTYKNFSLGALISYSFGNVVRLNPVFRNGYSDLVATPKEFSNRWMVPGDESQTNVPVIPSRRQNNVYGGDLQYAYNSYNYSTVRTAKGDFIRLRDVYLTYSLPRDMVNRWKLNNMSVRLNASNLFLIYADKKLNGQDPEFVNSGGVASPIPRQFTMTLRVGL</sequence>
<evidence type="ECO:0000256" key="1">
    <source>
        <dbReference type="ARBA" id="ARBA00004571"/>
    </source>
</evidence>
<dbReference type="GO" id="GO:0009279">
    <property type="term" value="C:cell outer membrane"/>
    <property type="evidence" value="ECO:0007669"/>
    <property type="project" value="UniProtKB-SubCell"/>
</dbReference>
<keyword evidence="4 7" id="KW-0812">Transmembrane</keyword>
<dbReference type="SUPFAM" id="SSF56935">
    <property type="entry name" value="Porins"/>
    <property type="match status" value="1"/>
</dbReference>
<dbReference type="PROSITE" id="PS52016">
    <property type="entry name" value="TONB_DEPENDENT_REC_3"/>
    <property type="match status" value="1"/>
</dbReference>
<dbReference type="AlphaFoldDB" id="A0A1H5ZHX5"/>
<dbReference type="InterPro" id="IPR023996">
    <property type="entry name" value="TonB-dep_OMP_SusC/RagA"/>
</dbReference>
<evidence type="ECO:0000259" key="9">
    <source>
        <dbReference type="Pfam" id="PF07715"/>
    </source>
</evidence>
<keyword evidence="2 7" id="KW-0813">Transport</keyword>
<dbReference type="NCBIfam" id="TIGR04056">
    <property type="entry name" value="OMP_RagA_SusC"/>
    <property type="match status" value="1"/>
</dbReference>
<organism evidence="10 11">
    <name type="scientific">Sphingobacterium lactis</name>
    <dbReference type="NCBI Taxonomy" id="797291"/>
    <lineage>
        <taxon>Bacteria</taxon>
        <taxon>Pseudomonadati</taxon>
        <taxon>Bacteroidota</taxon>
        <taxon>Sphingobacteriia</taxon>
        <taxon>Sphingobacteriales</taxon>
        <taxon>Sphingobacteriaceae</taxon>
        <taxon>Sphingobacterium</taxon>
    </lineage>
</organism>
<evidence type="ECO:0000256" key="3">
    <source>
        <dbReference type="ARBA" id="ARBA00022452"/>
    </source>
</evidence>
<keyword evidence="11" id="KW-1185">Reference proteome</keyword>
<gene>
    <name evidence="10" type="ORF">SAMN05421877_10721</name>
</gene>
<feature type="signal peptide" evidence="8">
    <location>
        <begin position="1"/>
        <end position="23"/>
    </location>
</feature>
<dbReference type="OrthoDB" id="9768177at2"/>
<dbReference type="NCBIfam" id="TIGR04057">
    <property type="entry name" value="SusC_RagA_signa"/>
    <property type="match status" value="1"/>
</dbReference>
<comment type="similarity">
    <text evidence="7">Belongs to the TonB-dependent receptor family.</text>
</comment>
<keyword evidence="8" id="KW-0732">Signal</keyword>
<dbReference type="InterPro" id="IPR036942">
    <property type="entry name" value="Beta-barrel_TonB_sf"/>
</dbReference>
<dbReference type="EMBL" id="FNUT01000007">
    <property type="protein sequence ID" value="SEG36068.1"/>
    <property type="molecule type" value="Genomic_DNA"/>
</dbReference>
<name>A0A1H5ZHX5_9SPHI</name>
<keyword evidence="6 7" id="KW-0998">Cell outer membrane</keyword>
<reference evidence="11" key="1">
    <citation type="submission" date="2016-10" db="EMBL/GenBank/DDBJ databases">
        <authorList>
            <person name="Varghese N."/>
            <person name="Submissions S."/>
        </authorList>
    </citation>
    <scope>NUCLEOTIDE SEQUENCE [LARGE SCALE GENOMIC DNA]</scope>
    <source>
        <strain evidence="11">DSM 22361</strain>
    </source>
</reference>
<dbReference type="Gene3D" id="2.60.40.1120">
    <property type="entry name" value="Carboxypeptidase-like, regulatory domain"/>
    <property type="match status" value="1"/>
</dbReference>
<dbReference type="InterPro" id="IPR008969">
    <property type="entry name" value="CarboxyPept-like_regulatory"/>
</dbReference>
<feature type="chain" id="PRO_5009291597" evidence="8">
    <location>
        <begin position="24"/>
        <end position="1105"/>
    </location>
</feature>
<dbReference type="Gene3D" id="2.40.170.20">
    <property type="entry name" value="TonB-dependent receptor, beta-barrel domain"/>
    <property type="match status" value="1"/>
</dbReference>
<protein>
    <submittedName>
        <fullName evidence="10">TonB-linked outer membrane protein, SusC/RagA family</fullName>
    </submittedName>
</protein>
<evidence type="ECO:0000313" key="11">
    <source>
        <dbReference type="Proteomes" id="UP000236731"/>
    </source>
</evidence>
<dbReference type="InterPro" id="IPR023997">
    <property type="entry name" value="TonB-dep_OMP_SusC/RagA_CS"/>
</dbReference>
<evidence type="ECO:0000256" key="4">
    <source>
        <dbReference type="ARBA" id="ARBA00022692"/>
    </source>
</evidence>